<accession>A0AAE1GZG9</accession>
<dbReference type="Proteomes" id="UP001219518">
    <property type="component" value="Unassembled WGS sequence"/>
</dbReference>
<feature type="region of interest" description="Disordered" evidence="1">
    <location>
        <begin position="114"/>
        <end position="172"/>
    </location>
</feature>
<comment type="caution">
    <text evidence="2">The sequence shown here is derived from an EMBL/GenBank/DDBJ whole genome shotgun (WGS) entry which is preliminary data.</text>
</comment>
<gene>
    <name evidence="2" type="ORF">KUF71_021354</name>
</gene>
<sequence>MQVLMLMHSAYDEQRVKERITLLHTKYNTIKTLLRSRTATQSTKDQKVASFREDCSQLFDIAYCKCLDLTCCSCPKDKKIPTIEHAFYLDQKGKRVMGIATVDVPETKKIIKRAARNAKQSRLEGRDKSVSSTTASTSSSPNDFDTYFEEEGDGDEEDAPPPSKVKVKASADDDDVKLPVRFTKSQKTVSQTRLDLSETAVVGQRYGLSLRATAHVSSSVLLAAKKAGIISPEASVNIKETLVIDKNKIKRENDKVGSKLKQEARNEDAVRGLYFDGRKDEILTSSGFEKEEHISLVSEPGSKYIGHVAPTSSSALAASDSIYQYVTRELNCGFDEVVVVGCDGTNTNTGWKGGIIRLLEEKLDRPLQWAVCLLHFNELPLRHLFIAIDGPTAGPNKFSGPIGSQLSSCETLAIVKFKSVKCDLPEMDPTDLSNDQRYMYEIADAIRCGECSPELASRLIGPINMARWLTTANRVLRLYISTKRPTNKLKLVVQYLLTVYVPLWFRIRRNKSIGDGCRHLFQAIKLSRFLPLKYREVVNSTIQTNAFFAMPENLLLDMVRILGLPFAKMLSLKSCKQNKRHIRFNIVPKINFEANDYTDMIKWDQTDVSLTLPPVLMHIPEDELTCKLSMADGLVPDWEFTSFPCHTVAVERTVKLVTEVSKRVIGPDARDRQIRSTLLSRKAVPSFGSKKDFVGAIDDKKS</sequence>
<dbReference type="EMBL" id="JAHWGI010000284">
    <property type="protein sequence ID" value="KAK3911693.1"/>
    <property type="molecule type" value="Genomic_DNA"/>
</dbReference>
<feature type="compositionally biased region" description="Acidic residues" evidence="1">
    <location>
        <begin position="146"/>
        <end position="159"/>
    </location>
</feature>
<feature type="compositionally biased region" description="Low complexity" evidence="1">
    <location>
        <begin position="130"/>
        <end position="140"/>
    </location>
</feature>
<dbReference type="AlphaFoldDB" id="A0AAE1GZG9"/>
<proteinExistence type="predicted"/>
<evidence type="ECO:0000313" key="2">
    <source>
        <dbReference type="EMBL" id="KAK3911693.1"/>
    </source>
</evidence>
<name>A0AAE1GZG9_9NEOP</name>
<evidence type="ECO:0000256" key="1">
    <source>
        <dbReference type="SAM" id="MobiDB-lite"/>
    </source>
</evidence>
<protein>
    <submittedName>
        <fullName evidence="2">Tetratricopeptide repeat protein 30-like protein</fullName>
    </submittedName>
</protein>
<organism evidence="2 3">
    <name type="scientific">Frankliniella fusca</name>
    <dbReference type="NCBI Taxonomy" id="407009"/>
    <lineage>
        <taxon>Eukaryota</taxon>
        <taxon>Metazoa</taxon>
        <taxon>Ecdysozoa</taxon>
        <taxon>Arthropoda</taxon>
        <taxon>Hexapoda</taxon>
        <taxon>Insecta</taxon>
        <taxon>Pterygota</taxon>
        <taxon>Neoptera</taxon>
        <taxon>Paraneoptera</taxon>
        <taxon>Thysanoptera</taxon>
        <taxon>Terebrantia</taxon>
        <taxon>Thripoidea</taxon>
        <taxon>Thripidae</taxon>
        <taxon>Frankliniella</taxon>
    </lineage>
</organism>
<keyword evidence="3" id="KW-1185">Reference proteome</keyword>
<evidence type="ECO:0000313" key="3">
    <source>
        <dbReference type="Proteomes" id="UP001219518"/>
    </source>
</evidence>
<reference evidence="2" key="2">
    <citation type="journal article" date="2023" name="BMC Genomics">
        <title>Pest status, molecular evolution, and epigenetic factors derived from the genome assembly of Frankliniella fusca, a thysanopteran phytovirus vector.</title>
        <authorList>
            <person name="Catto M.A."/>
            <person name="Labadie P.E."/>
            <person name="Jacobson A.L."/>
            <person name="Kennedy G.G."/>
            <person name="Srinivasan R."/>
            <person name="Hunt B.G."/>
        </authorList>
    </citation>
    <scope>NUCLEOTIDE SEQUENCE</scope>
    <source>
        <strain evidence="2">PL_HMW_Pooled</strain>
    </source>
</reference>
<dbReference type="PANTHER" id="PTHR46409">
    <property type="entry name" value="HTH PSQ-TYPE DOMAIN-CONTAINING PROTEIN"/>
    <property type="match status" value="1"/>
</dbReference>
<dbReference type="PANTHER" id="PTHR46409:SF1">
    <property type="entry name" value="HTH PSQ-TYPE DOMAIN-CONTAINING PROTEIN"/>
    <property type="match status" value="1"/>
</dbReference>
<reference evidence="2" key="1">
    <citation type="submission" date="2021-07" db="EMBL/GenBank/DDBJ databases">
        <authorList>
            <person name="Catto M.A."/>
            <person name="Jacobson A."/>
            <person name="Kennedy G."/>
            <person name="Labadie P."/>
            <person name="Hunt B.G."/>
            <person name="Srinivasan R."/>
        </authorList>
    </citation>
    <scope>NUCLEOTIDE SEQUENCE</scope>
    <source>
        <strain evidence="2">PL_HMW_Pooled</strain>
        <tissue evidence="2">Head</tissue>
    </source>
</reference>